<evidence type="ECO:0000259" key="1">
    <source>
        <dbReference type="SMART" id="SM00382"/>
    </source>
</evidence>
<dbReference type="SUPFAM" id="SSF52540">
    <property type="entry name" value="P-loop containing nucleoside triphosphate hydrolases"/>
    <property type="match status" value="1"/>
</dbReference>
<dbReference type="Pfam" id="PF01695">
    <property type="entry name" value="IstB_IS21"/>
    <property type="match status" value="1"/>
</dbReference>
<dbReference type="EMBL" id="JAFELM010000022">
    <property type="protein sequence ID" value="MBM6617508.1"/>
    <property type="molecule type" value="Genomic_DNA"/>
</dbReference>
<dbReference type="InterPro" id="IPR027417">
    <property type="entry name" value="P-loop_NTPase"/>
</dbReference>
<dbReference type="InterPro" id="IPR002611">
    <property type="entry name" value="IstB_ATP-bd"/>
</dbReference>
<feature type="domain" description="AAA+ ATPase" evidence="1">
    <location>
        <begin position="161"/>
        <end position="309"/>
    </location>
</feature>
<dbReference type="Proteomes" id="UP001518925">
    <property type="component" value="Unassembled WGS sequence"/>
</dbReference>
<comment type="caution">
    <text evidence="2">The sequence shown here is derived from an EMBL/GenBank/DDBJ whole genome shotgun (WGS) entry which is preliminary data.</text>
</comment>
<dbReference type="Gene3D" id="3.40.50.300">
    <property type="entry name" value="P-loop containing nucleotide triphosphate hydrolases"/>
    <property type="match status" value="1"/>
</dbReference>
<dbReference type="RefSeq" id="WP_204202884.1">
    <property type="nucleotide sequence ID" value="NZ_JAFELM010000022.1"/>
</dbReference>
<keyword evidence="3" id="KW-1185">Reference proteome</keyword>
<dbReference type="PANTHER" id="PTHR30050:SF8">
    <property type="entry name" value="PRIMOSOMAL PROTEIN DNAI"/>
    <property type="match status" value="1"/>
</dbReference>
<sequence length="312" mass="36649">MKSIKDALNQMSYPKRMEEQYEKFKDIVLNDPDIKVFLDQNRPFLNRKIFDSGLLKMYEYHTQSKECANCPSLSECVNMVPGYHPQLVLKNKQSIELDYQQCPSKVLAEIQKEKKNKIKSVYIPSNLLNATFMDIYEDDEYRYQIKQQIWSFLKSYKSNKNTKGFYIHGGFGVGKTYILCAIANELAEENTESMIMYFPEFIRELKSVMSNEGAFNNKLEAAKKVPVLMFDDIGAESMTSWMRDEILGPILQYRMLEKLPTFFTSNLNLDELLRHYTYSQKGEEEGIKAKRILERVKFLTEEIELVDINRRN</sequence>
<organism evidence="2 3">
    <name type="scientific">Bacillus suaedaesalsae</name>
    <dbReference type="NCBI Taxonomy" id="2810349"/>
    <lineage>
        <taxon>Bacteria</taxon>
        <taxon>Bacillati</taxon>
        <taxon>Bacillota</taxon>
        <taxon>Bacilli</taxon>
        <taxon>Bacillales</taxon>
        <taxon>Bacillaceae</taxon>
        <taxon>Bacillus</taxon>
    </lineage>
</organism>
<dbReference type="SMART" id="SM00382">
    <property type="entry name" value="AAA"/>
    <property type="match status" value="1"/>
</dbReference>
<evidence type="ECO:0000313" key="2">
    <source>
        <dbReference type="EMBL" id="MBM6617508.1"/>
    </source>
</evidence>
<dbReference type="CDD" id="cd00009">
    <property type="entry name" value="AAA"/>
    <property type="match status" value="1"/>
</dbReference>
<protein>
    <submittedName>
        <fullName evidence="2">Primosomal protein DnaI</fullName>
    </submittedName>
</protein>
<gene>
    <name evidence="2" type="primary">dnaI</name>
    <name evidence="2" type="ORF">JR050_07430</name>
</gene>
<dbReference type="Pfam" id="PF07319">
    <property type="entry name" value="DnaI_N"/>
    <property type="match status" value="1"/>
</dbReference>
<name>A0ABS2DGC8_9BACI</name>
<accession>A0ABS2DGC8</accession>
<dbReference type="InterPro" id="IPR003593">
    <property type="entry name" value="AAA+_ATPase"/>
</dbReference>
<dbReference type="NCBIfam" id="NF006505">
    <property type="entry name" value="PRK08939.1"/>
    <property type="match status" value="1"/>
</dbReference>
<evidence type="ECO:0000313" key="3">
    <source>
        <dbReference type="Proteomes" id="UP001518925"/>
    </source>
</evidence>
<reference evidence="2 3" key="1">
    <citation type="submission" date="2021-02" db="EMBL/GenBank/DDBJ databases">
        <title>Bacillus sp. RD4P76, an endophyte from a halophyte.</title>
        <authorList>
            <person name="Sun J.-Q."/>
        </authorList>
    </citation>
    <scope>NUCLEOTIDE SEQUENCE [LARGE SCALE GENOMIC DNA]</scope>
    <source>
        <strain evidence="2 3">RD4P76</strain>
    </source>
</reference>
<dbReference type="InterPro" id="IPR009928">
    <property type="entry name" value="DnaI_N"/>
</dbReference>
<dbReference type="PANTHER" id="PTHR30050">
    <property type="entry name" value="CHROMOSOMAL REPLICATION INITIATOR PROTEIN DNAA"/>
    <property type="match status" value="1"/>
</dbReference>
<proteinExistence type="predicted"/>